<accession>W9VB19</accession>
<gene>
    <name evidence="4" type="ORF">D779_3920</name>
</gene>
<keyword evidence="5" id="KW-1185">Reference proteome</keyword>
<feature type="coiled-coil region" evidence="1">
    <location>
        <begin position="724"/>
        <end position="794"/>
    </location>
</feature>
<evidence type="ECO:0000313" key="5">
    <source>
        <dbReference type="Proteomes" id="UP000019460"/>
    </source>
</evidence>
<evidence type="ECO:0000259" key="3">
    <source>
        <dbReference type="Pfam" id="PF06791"/>
    </source>
</evidence>
<organism evidence="4 5">
    <name type="scientific">Imhoffiella purpurea</name>
    <dbReference type="NCBI Taxonomy" id="1249627"/>
    <lineage>
        <taxon>Bacteria</taxon>
        <taxon>Pseudomonadati</taxon>
        <taxon>Pseudomonadota</taxon>
        <taxon>Gammaproteobacteria</taxon>
        <taxon>Chromatiales</taxon>
        <taxon>Chromatiaceae</taxon>
        <taxon>Imhoffiella</taxon>
    </lineage>
</organism>
<dbReference type="eggNOG" id="COG1196">
    <property type="taxonomic scope" value="Bacteria"/>
</dbReference>
<proteinExistence type="predicted"/>
<evidence type="ECO:0000256" key="1">
    <source>
        <dbReference type="SAM" id="Coils"/>
    </source>
</evidence>
<dbReference type="OrthoDB" id="6058417at2"/>
<feature type="domain" description="Bacteriophage tail tape measure N-terminal" evidence="3">
    <location>
        <begin position="23"/>
        <end position="164"/>
    </location>
</feature>
<name>W9VB19_9GAMM</name>
<protein>
    <recommendedName>
        <fullName evidence="3">Bacteriophage tail tape measure N-terminal domain-containing protein</fullName>
    </recommendedName>
</protein>
<dbReference type="Pfam" id="PF06791">
    <property type="entry name" value="TMP_2"/>
    <property type="match status" value="1"/>
</dbReference>
<feature type="region of interest" description="Disordered" evidence="2">
    <location>
        <begin position="873"/>
        <end position="894"/>
    </location>
</feature>
<evidence type="ECO:0000256" key="2">
    <source>
        <dbReference type="SAM" id="MobiDB-lite"/>
    </source>
</evidence>
<feature type="coiled-coil region" evidence="1">
    <location>
        <begin position="485"/>
        <end position="512"/>
    </location>
</feature>
<dbReference type="eggNOG" id="COG5281">
    <property type="taxonomic scope" value="Bacteria"/>
</dbReference>
<dbReference type="RefSeq" id="WP_043757650.1">
    <property type="nucleotide sequence ID" value="NZ_AONC01000077.1"/>
</dbReference>
<dbReference type="InterPro" id="IPR009628">
    <property type="entry name" value="Phage_tape_measure_N"/>
</dbReference>
<keyword evidence="1" id="KW-0175">Coiled coil</keyword>
<sequence length="948" mass="100215">MANQNFAVQILINARDQASKVVGQLTGSVTKLTAGITAAIAALSGWAFSKLFGDSVDAAEALERQMGKLRGAITATGGAAGLTAEEIDTMARRLDEAGLGAADAFRDAAAELLTFKSVGRDVFERTLALSQDLADTGFGSVESAAVMMGKALEDPVKGLTALGRVGVTFTDGQRALIGQFVAMGDTAKAQGVILDAVAGQVEGVSSAMGSGLSGAIDLAGKRLTDLKEQLGQGMLPVLTAFYNKIADLYKQLTESGAVREFGDILAAAFGKAIDAGLNFLSTLDFKALLQRVQDFAAQAGPTLVGWGQTLADLADRTQSVMTAMSAAWNGLRGTIETIGQIIAKAIALPMQAYATVTAAAERLGIVSEEWAGKVRAAADSMSEASRNYGEAAKQHFTEAGTALGLLGDAHADVTRSSDALTDAYADQEAKLQALIYAEEAQAIALGGNKKAVEDLRTPVEQLSQQINALEIAYKAFMSVGDVQGAARIRSEIEELKKSLKEAKDQADVTATAVIEAFARMGIQTKELLGRTRDQAKADFEVIKASGQATPQGIQEAFTQYAEAAVAANGGVVDSTLQIKAAQQGLAVIVSETGQVQVQSAEAAAEAERRLAEQTREATDAGREQAAAAEDTAAAVVNVASNVASFDRSAAQSASVTRTWSQTMKSAGVDLEALGDYADVAEQKFKEVYETLRGMDASRGILSYDLYAHQLRTIGERAAAAAVRAAALARAADELDAKLSALNGRYVAGDLSLTDYIAKLERMERTYARLGDERLEGLRDAIRDAKREMEDFTDSTESGLASLQIEWARLNDQQGEVLRLQYLQDQMALQAQLAVAKAQGNQAAIKALQEQLRLLEAIYEKRLDAINAEEEAARKQAEENAAAESSTATESTAVQPSQSQSVAVLPVRVVDIRLSLPSGRSETVQVVEGGEAFLEHFMRELERAKSVAL</sequence>
<reference evidence="4 5" key="1">
    <citation type="submission" date="2012-11" db="EMBL/GenBank/DDBJ databases">
        <title>Genome assembly of Thiorhodococcus sp. AK35.</title>
        <authorList>
            <person name="Nupur N."/>
            <person name="Khatri I."/>
            <person name="Subramanian S."/>
            <person name="Pinnaka A."/>
        </authorList>
    </citation>
    <scope>NUCLEOTIDE SEQUENCE [LARGE SCALE GENOMIC DNA]</scope>
    <source>
        <strain evidence="4 5">AK35</strain>
    </source>
</reference>
<dbReference type="STRING" id="1249627.D779_3920"/>
<dbReference type="eggNOG" id="COG0419">
    <property type="taxonomic scope" value="Bacteria"/>
</dbReference>
<evidence type="ECO:0000313" key="4">
    <source>
        <dbReference type="EMBL" id="EXJ13242.1"/>
    </source>
</evidence>
<comment type="caution">
    <text evidence="4">The sequence shown here is derived from an EMBL/GenBank/DDBJ whole genome shotgun (WGS) entry which is preliminary data.</text>
</comment>
<feature type="compositionally biased region" description="Low complexity" evidence="2">
    <location>
        <begin position="878"/>
        <end position="892"/>
    </location>
</feature>
<dbReference type="PATRIC" id="fig|1249627.3.peg.3997"/>
<dbReference type="AlphaFoldDB" id="W9VB19"/>
<dbReference type="Proteomes" id="UP000019460">
    <property type="component" value="Unassembled WGS sequence"/>
</dbReference>
<dbReference type="EMBL" id="AONC01000077">
    <property type="protein sequence ID" value="EXJ13242.1"/>
    <property type="molecule type" value="Genomic_DNA"/>
</dbReference>